<dbReference type="FunFam" id="3.40.1030.10:FF:000002">
    <property type="entry name" value="Anthranilate phosphoribosyltransferase"/>
    <property type="match status" value="1"/>
</dbReference>
<dbReference type="InterPro" id="IPR005940">
    <property type="entry name" value="Anthranilate_Pribosyl_Tfrase"/>
</dbReference>
<dbReference type="InterPro" id="IPR017459">
    <property type="entry name" value="Glycosyl_Trfase_fam3_N_dom"/>
</dbReference>
<dbReference type="Gene3D" id="3.40.1030.10">
    <property type="entry name" value="Nucleoside phosphorylase/phosphoribosyltransferase catalytic domain"/>
    <property type="match status" value="1"/>
</dbReference>
<comment type="pathway">
    <text evidence="1">Amino-acid biosynthesis; L-tryptophan biosynthesis; L-tryptophan from chorismate: step 2/5.</text>
</comment>
<evidence type="ECO:0000256" key="1">
    <source>
        <dbReference type="ARBA" id="ARBA00004907"/>
    </source>
</evidence>
<dbReference type="GO" id="GO:0000162">
    <property type="term" value="P:L-tryptophan biosynthetic process"/>
    <property type="evidence" value="ECO:0007669"/>
    <property type="project" value="UniProtKB-KW"/>
</dbReference>
<proteinExistence type="inferred from homology"/>
<dbReference type="Gene3D" id="1.20.970.10">
    <property type="entry name" value="Transferase, Pyrimidine Nucleoside Phosphorylase, Chain C"/>
    <property type="match status" value="1"/>
</dbReference>
<keyword evidence="5" id="KW-0808">Transferase</keyword>
<sequence>MSSYNLGGNTPYKPQKDTFKPLLEKLVKTPEYFSPLDVSLALEHVFTLDAVLPVQIGAFLTALHVNRVERRPESLAAAADVLRSRALTAAIEDADKDFVVDIVGTGGDGHNTFNVSTTAAIVAAGAGARVIKHGSRASTSSSGSADLLQSLGCLFTAPTPGTPLPIAKVPFTFILAPHYHPALAMLAPYRKALPFRTMFNILGPLINPARPRGMVLGVAEPELGYTFAVSLRNGGVERALVVCGEERLDEVSCAGNTFAWELKDGEITEFTLHPEQFGLKVHSLSDVAGGTPEENAKTFKLLLNSGADIPERLTAVLHFVLMNAATLLVVAGVAKDFKDGVRLGLDSITAGKAWEALRLFREAGAAAAAKLT</sequence>
<evidence type="ECO:0000259" key="11">
    <source>
        <dbReference type="Pfam" id="PF02885"/>
    </source>
</evidence>
<keyword evidence="7" id="KW-0057">Aromatic amino acid biosynthesis</keyword>
<evidence type="ECO:0000256" key="7">
    <source>
        <dbReference type="ARBA" id="ARBA00023141"/>
    </source>
</evidence>
<dbReference type="GO" id="GO:0005829">
    <property type="term" value="C:cytosol"/>
    <property type="evidence" value="ECO:0007669"/>
    <property type="project" value="TreeGrafter"/>
</dbReference>
<dbReference type="OrthoDB" id="427800at2759"/>
<dbReference type="Proteomes" id="UP000308730">
    <property type="component" value="Unassembled WGS sequence"/>
</dbReference>
<keyword evidence="13" id="KW-1185">Reference proteome</keyword>
<evidence type="ECO:0000256" key="8">
    <source>
        <dbReference type="ARBA" id="ARBA00061500"/>
    </source>
</evidence>
<dbReference type="Pfam" id="PF02885">
    <property type="entry name" value="Glycos_trans_3N"/>
    <property type="match status" value="1"/>
</dbReference>
<evidence type="ECO:0000256" key="9">
    <source>
        <dbReference type="ARBA" id="ARBA00071401"/>
    </source>
</evidence>
<evidence type="ECO:0000259" key="10">
    <source>
        <dbReference type="Pfam" id="PF00591"/>
    </source>
</evidence>
<comment type="similarity">
    <text evidence="8">Belongs to the anthranilate phosphoribosyltransferase family.</text>
</comment>
<dbReference type="Pfam" id="PF00591">
    <property type="entry name" value="Glycos_transf_3"/>
    <property type="match status" value="1"/>
</dbReference>
<evidence type="ECO:0000313" key="12">
    <source>
        <dbReference type="EMBL" id="THH31597.1"/>
    </source>
</evidence>
<comment type="caution">
    <text evidence="12">The sequence shown here is derived from an EMBL/GenBank/DDBJ whole genome shotgun (WGS) entry which is preliminary data.</text>
</comment>
<keyword evidence="3" id="KW-0028">Amino-acid biosynthesis</keyword>
<dbReference type="HAMAP" id="MF_00211">
    <property type="entry name" value="TrpD"/>
    <property type="match status" value="1"/>
</dbReference>
<dbReference type="InterPro" id="IPR000312">
    <property type="entry name" value="Glycosyl_Trfase_fam3"/>
</dbReference>
<name>A0A4S4N0T8_9APHY</name>
<dbReference type="GO" id="GO:0004048">
    <property type="term" value="F:anthranilate phosphoribosyltransferase activity"/>
    <property type="evidence" value="ECO:0007669"/>
    <property type="project" value="UniProtKB-EC"/>
</dbReference>
<dbReference type="PANTHER" id="PTHR43285:SF2">
    <property type="entry name" value="ANTHRANILATE PHOSPHORIBOSYLTRANSFERASE"/>
    <property type="match status" value="1"/>
</dbReference>
<dbReference type="NCBIfam" id="TIGR01245">
    <property type="entry name" value="trpD"/>
    <property type="match status" value="1"/>
</dbReference>
<feature type="domain" description="Glycosyl transferase family 3" evidence="10">
    <location>
        <begin position="99"/>
        <end position="353"/>
    </location>
</feature>
<evidence type="ECO:0000256" key="2">
    <source>
        <dbReference type="ARBA" id="ARBA00011948"/>
    </source>
</evidence>
<feature type="domain" description="Glycosyl transferase family 3 N-terminal" evidence="11">
    <location>
        <begin position="20"/>
        <end position="86"/>
    </location>
</feature>
<evidence type="ECO:0000256" key="5">
    <source>
        <dbReference type="ARBA" id="ARBA00022679"/>
    </source>
</evidence>
<dbReference type="EMBL" id="SGPM01000042">
    <property type="protein sequence ID" value="THH31597.1"/>
    <property type="molecule type" value="Genomic_DNA"/>
</dbReference>
<keyword evidence="4" id="KW-0328">Glycosyltransferase</keyword>
<dbReference type="InterPro" id="IPR035902">
    <property type="entry name" value="Nuc_phospho_transferase"/>
</dbReference>
<evidence type="ECO:0000256" key="3">
    <source>
        <dbReference type="ARBA" id="ARBA00022605"/>
    </source>
</evidence>
<dbReference type="PANTHER" id="PTHR43285">
    <property type="entry name" value="ANTHRANILATE PHOSPHORIBOSYLTRANSFERASE"/>
    <property type="match status" value="1"/>
</dbReference>
<dbReference type="SUPFAM" id="SSF52418">
    <property type="entry name" value="Nucleoside phosphorylase/phosphoribosyltransferase catalytic domain"/>
    <property type="match status" value="1"/>
</dbReference>
<evidence type="ECO:0000256" key="4">
    <source>
        <dbReference type="ARBA" id="ARBA00022676"/>
    </source>
</evidence>
<evidence type="ECO:0000313" key="13">
    <source>
        <dbReference type="Proteomes" id="UP000308730"/>
    </source>
</evidence>
<reference evidence="12 13" key="1">
    <citation type="submission" date="2019-02" db="EMBL/GenBank/DDBJ databases">
        <title>Genome sequencing of the rare red list fungi Antrodiella citrinella (Flaviporus citrinellus).</title>
        <authorList>
            <person name="Buettner E."/>
            <person name="Kellner H."/>
        </authorList>
    </citation>
    <scope>NUCLEOTIDE SEQUENCE [LARGE SCALE GENOMIC DNA]</scope>
    <source>
        <strain evidence="12 13">DSM 108506</strain>
    </source>
</reference>
<keyword evidence="6" id="KW-0822">Tryptophan biosynthesis</keyword>
<accession>A0A4S4N0T8</accession>
<dbReference type="EC" id="2.4.2.18" evidence="2"/>
<gene>
    <name evidence="12" type="ORF">EUX98_g2581</name>
</gene>
<dbReference type="AlphaFoldDB" id="A0A4S4N0T8"/>
<organism evidence="12 13">
    <name type="scientific">Antrodiella citrinella</name>
    <dbReference type="NCBI Taxonomy" id="2447956"/>
    <lineage>
        <taxon>Eukaryota</taxon>
        <taxon>Fungi</taxon>
        <taxon>Dikarya</taxon>
        <taxon>Basidiomycota</taxon>
        <taxon>Agaricomycotina</taxon>
        <taxon>Agaricomycetes</taxon>
        <taxon>Polyporales</taxon>
        <taxon>Steccherinaceae</taxon>
        <taxon>Antrodiella</taxon>
    </lineage>
</organism>
<evidence type="ECO:0000256" key="6">
    <source>
        <dbReference type="ARBA" id="ARBA00022822"/>
    </source>
</evidence>
<protein>
    <recommendedName>
        <fullName evidence="9">Anthranilate phosphoribosyltransferase</fullName>
        <ecNumber evidence="2">2.4.2.18</ecNumber>
    </recommendedName>
</protein>